<keyword evidence="3" id="KW-1185">Reference proteome</keyword>
<proteinExistence type="predicted"/>
<evidence type="ECO:0000313" key="2">
    <source>
        <dbReference type="EMBL" id="OWF52942.1"/>
    </source>
</evidence>
<feature type="domain" description="BZIP" evidence="1">
    <location>
        <begin position="83"/>
        <end position="125"/>
    </location>
</feature>
<dbReference type="GO" id="GO:0003700">
    <property type="term" value="F:DNA-binding transcription factor activity"/>
    <property type="evidence" value="ECO:0007669"/>
    <property type="project" value="InterPro"/>
</dbReference>
<dbReference type="EMBL" id="NEDP02001607">
    <property type="protein sequence ID" value="OWF52942.1"/>
    <property type="molecule type" value="Genomic_DNA"/>
</dbReference>
<dbReference type="OrthoDB" id="6156409at2759"/>
<dbReference type="AlphaFoldDB" id="A0A210QW97"/>
<dbReference type="Pfam" id="PF07716">
    <property type="entry name" value="bZIP_2"/>
    <property type="match status" value="1"/>
</dbReference>
<sequence>MATVTDYPFRLPSDVGKLGEETPNFTKAYSESFKTGSYLPMLKQELRLKIQSRRMLEGQPELQVKFEEAQKHPLTEREVKKLESRKHHNRLSAKKCRDKKKVGEEIRSKELDALKIRNKHLWEQYHKKTQWKILLTKNLMKHIRTRDSNLSESDFLTILPDLLKVRRAEKDLFLKNNVVQPVSTELQANEMSEWSSGLQQENSCVHSEMLQQNNVLEWLQQCSETEPGEIQAEVEEQTEPKTVVCTYGNPEIQSNFTLQSNFALQQISEIQTRFASQLEEDTRTGVVHEHRLQQDCDDTAVIDTDNDFPYQQTNAVLQGLDFLFSETG</sequence>
<dbReference type="InterPro" id="IPR004827">
    <property type="entry name" value="bZIP"/>
</dbReference>
<dbReference type="Proteomes" id="UP000242188">
    <property type="component" value="Unassembled WGS sequence"/>
</dbReference>
<accession>A0A210QW97</accession>
<organism evidence="2 3">
    <name type="scientific">Mizuhopecten yessoensis</name>
    <name type="common">Japanese scallop</name>
    <name type="synonym">Patinopecten yessoensis</name>
    <dbReference type="NCBI Taxonomy" id="6573"/>
    <lineage>
        <taxon>Eukaryota</taxon>
        <taxon>Metazoa</taxon>
        <taxon>Spiralia</taxon>
        <taxon>Lophotrochozoa</taxon>
        <taxon>Mollusca</taxon>
        <taxon>Bivalvia</taxon>
        <taxon>Autobranchia</taxon>
        <taxon>Pteriomorphia</taxon>
        <taxon>Pectinida</taxon>
        <taxon>Pectinoidea</taxon>
        <taxon>Pectinidae</taxon>
        <taxon>Mizuhopecten</taxon>
    </lineage>
</organism>
<dbReference type="SUPFAM" id="SSF57959">
    <property type="entry name" value="Leucine zipper domain"/>
    <property type="match status" value="1"/>
</dbReference>
<reference evidence="2 3" key="1">
    <citation type="journal article" date="2017" name="Nat. Ecol. Evol.">
        <title>Scallop genome provides insights into evolution of bilaterian karyotype and development.</title>
        <authorList>
            <person name="Wang S."/>
            <person name="Zhang J."/>
            <person name="Jiao W."/>
            <person name="Li J."/>
            <person name="Xun X."/>
            <person name="Sun Y."/>
            <person name="Guo X."/>
            <person name="Huan P."/>
            <person name="Dong B."/>
            <person name="Zhang L."/>
            <person name="Hu X."/>
            <person name="Sun X."/>
            <person name="Wang J."/>
            <person name="Zhao C."/>
            <person name="Wang Y."/>
            <person name="Wang D."/>
            <person name="Huang X."/>
            <person name="Wang R."/>
            <person name="Lv J."/>
            <person name="Li Y."/>
            <person name="Zhang Z."/>
            <person name="Liu B."/>
            <person name="Lu W."/>
            <person name="Hui Y."/>
            <person name="Liang J."/>
            <person name="Zhou Z."/>
            <person name="Hou R."/>
            <person name="Li X."/>
            <person name="Liu Y."/>
            <person name="Li H."/>
            <person name="Ning X."/>
            <person name="Lin Y."/>
            <person name="Zhao L."/>
            <person name="Xing Q."/>
            <person name="Dou J."/>
            <person name="Li Y."/>
            <person name="Mao J."/>
            <person name="Guo H."/>
            <person name="Dou H."/>
            <person name="Li T."/>
            <person name="Mu C."/>
            <person name="Jiang W."/>
            <person name="Fu Q."/>
            <person name="Fu X."/>
            <person name="Miao Y."/>
            <person name="Liu J."/>
            <person name="Yu Q."/>
            <person name="Li R."/>
            <person name="Liao H."/>
            <person name="Li X."/>
            <person name="Kong Y."/>
            <person name="Jiang Z."/>
            <person name="Chourrout D."/>
            <person name="Li R."/>
            <person name="Bao Z."/>
        </authorList>
    </citation>
    <scope>NUCLEOTIDE SEQUENCE [LARGE SCALE GENOMIC DNA]</scope>
    <source>
        <strain evidence="2 3">PY_sf001</strain>
    </source>
</reference>
<comment type="caution">
    <text evidence="2">The sequence shown here is derived from an EMBL/GenBank/DDBJ whole genome shotgun (WGS) entry which is preliminary data.</text>
</comment>
<dbReference type="InterPro" id="IPR046347">
    <property type="entry name" value="bZIP_sf"/>
</dbReference>
<protein>
    <recommendedName>
        <fullName evidence="1">BZIP domain-containing protein</fullName>
    </recommendedName>
</protein>
<name>A0A210QW97_MIZYE</name>
<evidence type="ECO:0000313" key="3">
    <source>
        <dbReference type="Proteomes" id="UP000242188"/>
    </source>
</evidence>
<gene>
    <name evidence="2" type="ORF">KP79_PYT22545</name>
</gene>
<evidence type="ECO:0000259" key="1">
    <source>
        <dbReference type="Pfam" id="PF07716"/>
    </source>
</evidence>
<dbReference type="STRING" id="6573.A0A210QW97"/>